<proteinExistence type="inferred from homology"/>
<keyword evidence="6" id="KW-1185">Reference proteome</keyword>
<evidence type="ECO:0000256" key="1">
    <source>
        <dbReference type="ARBA" id="ARBA00004496"/>
    </source>
</evidence>
<dbReference type="OrthoDB" id="3681944at2"/>
<dbReference type="Proteomes" id="UP000294856">
    <property type="component" value="Unassembled WGS sequence"/>
</dbReference>
<organism evidence="5 6">
    <name type="scientific">Nocardia alba</name>
    <dbReference type="NCBI Taxonomy" id="225051"/>
    <lineage>
        <taxon>Bacteria</taxon>
        <taxon>Bacillati</taxon>
        <taxon>Actinomycetota</taxon>
        <taxon>Actinomycetes</taxon>
        <taxon>Mycobacteriales</taxon>
        <taxon>Nocardiaceae</taxon>
        <taxon>Nocardia</taxon>
    </lineage>
</organism>
<evidence type="ECO:0000313" key="6">
    <source>
        <dbReference type="Proteomes" id="UP000294856"/>
    </source>
</evidence>
<dbReference type="InterPro" id="IPR025734">
    <property type="entry name" value="EspG"/>
</dbReference>
<evidence type="ECO:0000313" key="5">
    <source>
        <dbReference type="EMBL" id="TCJ97752.1"/>
    </source>
</evidence>
<sequence length="264" mass="28089">MTTLTVDGILTVANLLGVQVLPPVLAVRNTHRTPDLFTAARAATLSDLRADGVLDEEHTVVDDGLAAAFAVLARPERALVLRLRRGNAMTRVCLARRGFAHAIAIRAGDGLDVRSVWGDEDPVELAKPLVGVLGRCPPADVPTLTAPTDDLRTRFDDPAIDHAEAAYHLGLCERDATTLGLALREPTALGELVCYHNDEGTTAWASRAPATAAVYDTAAGRVIAGGRIAEDGRVWTTLAPGSDRRLVQVIAAMIESLPTGRWMP</sequence>
<dbReference type="EMBL" id="SMFR01000002">
    <property type="protein sequence ID" value="TCJ97752.1"/>
    <property type="molecule type" value="Genomic_DNA"/>
</dbReference>
<evidence type="ECO:0000256" key="4">
    <source>
        <dbReference type="ARBA" id="ARBA00023186"/>
    </source>
</evidence>
<dbReference type="Pfam" id="PF14011">
    <property type="entry name" value="ESX-1_EspG"/>
    <property type="match status" value="1"/>
</dbReference>
<dbReference type="RefSeq" id="WP_067447256.1">
    <property type="nucleotide sequence ID" value="NZ_SMFR01000002.1"/>
</dbReference>
<comment type="caution">
    <text evidence="5">The sequence shown here is derived from an EMBL/GenBank/DDBJ whole genome shotgun (WGS) entry which is preliminary data.</text>
</comment>
<reference evidence="5 6" key="1">
    <citation type="submission" date="2019-03" db="EMBL/GenBank/DDBJ databases">
        <title>Genomic Encyclopedia of Type Strains, Phase IV (KMG-IV): sequencing the most valuable type-strain genomes for metagenomic binning, comparative biology and taxonomic classification.</title>
        <authorList>
            <person name="Goeker M."/>
        </authorList>
    </citation>
    <scope>NUCLEOTIDE SEQUENCE [LARGE SCALE GENOMIC DNA]</scope>
    <source>
        <strain evidence="5 6">DSM 44684</strain>
    </source>
</reference>
<keyword evidence="3" id="KW-0963">Cytoplasm</keyword>
<name>A0A4R1FV39_9NOCA</name>
<comment type="subcellular location">
    <subcellularLocation>
        <location evidence="1">Cytoplasm</location>
    </subcellularLocation>
</comment>
<evidence type="ECO:0000256" key="3">
    <source>
        <dbReference type="ARBA" id="ARBA00022490"/>
    </source>
</evidence>
<dbReference type="AlphaFoldDB" id="A0A4R1FV39"/>
<gene>
    <name evidence="5" type="ORF">DFR71_3801</name>
</gene>
<evidence type="ECO:0000256" key="2">
    <source>
        <dbReference type="ARBA" id="ARBA00006411"/>
    </source>
</evidence>
<keyword evidence="4" id="KW-0143">Chaperone</keyword>
<accession>A0A4R1FV39</accession>
<dbReference type="STRING" id="1210063.GCA_001612665_01458"/>
<comment type="similarity">
    <text evidence="2">Belongs to the EspG family.</text>
</comment>
<protein>
    <submittedName>
        <fullName evidence="5">ESAT-6 protein secretion system EspG family protein</fullName>
    </submittedName>
</protein>